<gene>
    <name evidence="2" type="ORF">MUS_0760</name>
</gene>
<dbReference type="EMBL" id="CP003332">
    <property type="protein sequence ID" value="AFJ60821.1"/>
    <property type="molecule type" value="Genomic_DNA"/>
</dbReference>
<organism evidence="2 3">
    <name type="scientific">Bacillus amyloliquefaciens (strain Y2)</name>
    <name type="common">Bacillus amyloliquefaciens subsp. plantarum (strain B9601-Y2)</name>
    <dbReference type="NCBI Taxonomy" id="1155777"/>
    <lineage>
        <taxon>Bacteria</taxon>
        <taxon>Bacillati</taxon>
        <taxon>Bacillota</taxon>
        <taxon>Bacilli</taxon>
        <taxon>Bacillales</taxon>
        <taxon>Bacillaceae</taxon>
        <taxon>Bacillus</taxon>
        <taxon>Bacillus amyloliquefaciens group</taxon>
    </lineage>
</organism>
<evidence type="ECO:0000256" key="1">
    <source>
        <dbReference type="SAM" id="MobiDB-lite"/>
    </source>
</evidence>
<dbReference type="HOGENOM" id="CLU_2749100_0_0_9"/>
<reference evidence="2 3" key="1">
    <citation type="journal article" date="2012" name="J. Biotechnol.">
        <title>Genome sequence of the plant growth promoting strain Bacillus amyloliquefaciens subsp. plantarum B9601-Y2 and expression of mersacidin and other secondary metabolites.</title>
        <authorList>
            <person name="He P."/>
            <person name="Hao K."/>
            <person name="Blom J."/>
            <person name="Ruckert C."/>
            <person name="Vater J."/>
            <person name="Mao Z."/>
            <person name="Wu Y."/>
            <person name="Hou M."/>
            <person name="He P."/>
            <person name="He Y."/>
            <person name="Borriss R."/>
        </authorList>
    </citation>
    <scope>NUCLEOTIDE SEQUENCE [LARGE SCALE GENOMIC DNA]</scope>
    <source>
        <strain evidence="2">Y2</strain>
    </source>
</reference>
<evidence type="ECO:0000313" key="3">
    <source>
        <dbReference type="Proteomes" id="UP000002878"/>
    </source>
</evidence>
<protein>
    <submittedName>
        <fullName evidence="2">GXT repeat-containing collagen-like protein</fullName>
    </submittedName>
</protein>
<feature type="compositionally biased region" description="Basic residues" evidence="1">
    <location>
        <begin position="61"/>
        <end position="70"/>
    </location>
</feature>
<dbReference type="KEGG" id="bqy:MUS_0760"/>
<proteinExistence type="predicted"/>
<keyword evidence="2" id="KW-0176">Collagen</keyword>
<feature type="region of interest" description="Disordered" evidence="1">
    <location>
        <begin position="38"/>
        <end position="70"/>
    </location>
</feature>
<evidence type="ECO:0000313" key="2">
    <source>
        <dbReference type="EMBL" id="AFJ60821.1"/>
    </source>
</evidence>
<sequence>MNNYHVNLKDRKQGRKNGFRLQMKIDLPCAYPGCEVPKAKEDPPAPAVRKGRPVRPVPRGLRGRRERFLR</sequence>
<accession>I2C2E7</accession>
<dbReference type="Proteomes" id="UP000002878">
    <property type="component" value="Chromosome"/>
</dbReference>
<name>I2C2E7_BACAY</name>
<dbReference type="PATRIC" id="fig|1126211.3.peg.731"/>
<dbReference type="AlphaFoldDB" id="I2C2E7"/>